<protein>
    <submittedName>
        <fullName evidence="2">Uncharacterized protein</fullName>
    </submittedName>
</protein>
<dbReference type="RefSeq" id="WP_386105905.1">
    <property type="nucleotide sequence ID" value="NZ_JBHTJR010000023.1"/>
</dbReference>
<proteinExistence type="predicted"/>
<accession>A0ABW3JRP7</accession>
<name>A0ABW3JRP7_9FLAO</name>
<feature type="chain" id="PRO_5046125716" evidence="1">
    <location>
        <begin position="21"/>
        <end position="294"/>
    </location>
</feature>
<evidence type="ECO:0000256" key="1">
    <source>
        <dbReference type="SAM" id="SignalP"/>
    </source>
</evidence>
<evidence type="ECO:0000313" key="2">
    <source>
        <dbReference type="EMBL" id="MFD0992525.1"/>
    </source>
</evidence>
<feature type="signal peptide" evidence="1">
    <location>
        <begin position="1"/>
        <end position="20"/>
    </location>
</feature>
<keyword evidence="1" id="KW-0732">Signal</keyword>
<evidence type="ECO:0000313" key="3">
    <source>
        <dbReference type="Proteomes" id="UP001597062"/>
    </source>
</evidence>
<keyword evidence="3" id="KW-1185">Reference proteome</keyword>
<reference evidence="3" key="1">
    <citation type="journal article" date="2019" name="Int. J. Syst. Evol. Microbiol.">
        <title>The Global Catalogue of Microorganisms (GCM) 10K type strain sequencing project: providing services to taxonomists for standard genome sequencing and annotation.</title>
        <authorList>
            <consortium name="The Broad Institute Genomics Platform"/>
            <consortium name="The Broad Institute Genome Sequencing Center for Infectious Disease"/>
            <person name="Wu L."/>
            <person name="Ma J."/>
        </authorList>
    </citation>
    <scope>NUCLEOTIDE SEQUENCE [LARGE SCALE GENOMIC DNA]</scope>
    <source>
        <strain evidence="3">CCUG 60527</strain>
    </source>
</reference>
<dbReference type="EMBL" id="JBHTJR010000023">
    <property type="protein sequence ID" value="MFD0992525.1"/>
    <property type="molecule type" value="Genomic_DNA"/>
</dbReference>
<sequence length="294" mass="33773">MNKKLFFLGILSFLISTVKAQEEKFDYEFLGVLLISKTQLYSYKLQFNIYKDSIKGYSYTDLTGPHETKSYIFGTYDKITNDIFFKEQDVLYTKSVVGEDEFCFIQSNGKLKLKSNKNSFDSEFEGVYEDGTSCASGRIKVVGTKFIEKKAKKLYKKVKNKKKIDSVVKEKLRPERILSKFGKTTISQDETISLFVKKNKVQFEIWDYGKEDGDIVDIYINGKKIISNLEVKRKKKNVVFNLQEGKNEIKVTTVSSGTIKTNTAKIKIYDATRFYELTSNVDKGKSAIINVIVN</sequence>
<dbReference type="Proteomes" id="UP001597062">
    <property type="component" value="Unassembled WGS sequence"/>
</dbReference>
<comment type="caution">
    <text evidence="2">The sequence shown here is derived from an EMBL/GenBank/DDBJ whole genome shotgun (WGS) entry which is preliminary data.</text>
</comment>
<gene>
    <name evidence="2" type="ORF">ACFQ1U_04855</name>
</gene>
<organism evidence="2 3">
    <name type="scientific">Tenacibaculum geojense</name>
    <dbReference type="NCBI Taxonomy" id="915352"/>
    <lineage>
        <taxon>Bacteria</taxon>
        <taxon>Pseudomonadati</taxon>
        <taxon>Bacteroidota</taxon>
        <taxon>Flavobacteriia</taxon>
        <taxon>Flavobacteriales</taxon>
        <taxon>Flavobacteriaceae</taxon>
        <taxon>Tenacibaculum</taxon>
    </lineage>
</organism>